<dbReference type="AlphaFoldDB" id="A0A4R6UNE1"/>
<dbReference type="Pfam" id="PF01575">
    <property type="entry name" value="MaoC_dehydratas"/>
    <property type="match status" value="1"/>
</dbReference>
<reference evidence="4 5" key="1">
    <citation type="submission" date="2019-03" db="EMBL/GenBank/DDBJ databases">
        <title>Genomic Encyclopedia of Type Strains, Phase IV (KMG-IV): sequencing the most valuable type-strain genomes for metagenomic binning, comparative biology and taxonomic classification.</title>
        <authorList>
            <person name="Goeker M."/>
        </authorList>
    </citation>
    <scope>NUCLEOTIDE SEQUENCE [LARGE SCALE GENOMIC DNA]</scope>
    <source>
        <strain evidence="4 5">DSM 45775</strain>
    </source>
</reference>
<feature type="region of interest" description="Disordered" evidence="2">
    <location>
        <begin position="115"/>
        <end position="144"/>
    </location>
</feature>
<comment type="caution">
    <text evidence="4">The sequence shown here is derived from an EMBL/GenBank/DDBJ whole genome shotgun (WGS) entry which is preliminary data.</text>
</comment>
<dbReference type="Gene3D" id="3.10.129.10">
    <property type="entry name" value="Hotdog Thioesterase"/>
    <property type="match status" value="1"/>
</dbReference>
<evidence type="ECO:0000256" key="2">
    <source>
        <dbReference type="SAM" id="MobiDB-lite"/>
    </source>
</evidence>
<evidence type="ECO:0000259" key="3">
    <source>
        <dbReference type="Pfam" id="PF01575"/>
    </source>
</evidence>
<feature type="compositionally biased region" description="Low complexity" evidence="2">
    <location>
        <begin position="130"/>
        <end position="144"/>
    </location>
</feature>
<feature type="domain" description="MaoC-like" evidence="3">
    <location>
        <begin position="3"/>
        <end position="92"/>
    </location>
</feature>
<dbReference type="GO" id="GO:0019171">
    <property type="term" value="F:(3R)-hydroxyacyl-[acyl-carrier-protein] dehydratase activity"/>
    <property type="evidence" value="ECO:0007669"/>
    <property type="project" value="TreeGrafter"/>
</dbReference>
<name>A0A4R6UNE1_9PSEU</name>
<dbReference type="PANTHER" id="PTHR43437:SF3">
    <property type="entry name" value="HYDROXYACYL-THIOESTER DEHYDRATASE TYPE 2, MITOCHONDRIAL"/>
    <property type="match status" value="1"/>
</dbReference>
<dbReference type="Proteomes" id="UP000295705">
    <property type="component" value="Unassembled WGS sequence"/>
</dbReference>
<dbReference type="GO" id="GO:0006633">
    <property type="term" value="P:fatty acid biosynthetic process"/>
    <property type="evidence" value="ECO:0007669"/>
    <property type="project" value="TreeGrafter"/>
</dbReference>
<keyword evidence="5" id="KW-1185">Reference proteome</keyword>
<dbReference type="InterPro" id="IPR002539">
    <property type="entry name" value="MaoC-like_dom"/>
</dbReference>
<comment type="similarity">
    <text evidence="1">Belongs to the enoyl-CoA hydratase/isomerase family.</text>
</comment>
<evidence type="ECO:0000313" key="4">
    <source>
        <dbReference type="EMBL" id="TDQ46993.1"/>
    </source>
</evidence>
<dbReference type="RefSeq" id="WP_133829916.1">
    <property type="nucleotide sequence ID" value="NZ_BAABHR010000059.1"/>
</dbReference>
<gene>
    <name evidence="4" type="ORF">EV188_11481</name>
</gene>
<dbReference type="PANTHER" id="PTHR43437">
    <property type="entry name" value="HYDROXYACYL-THIOESTER DEHYDRATASE TYPE 2, MITOCHONDRIAL-RELATED"/>
    <property type="match status" value="1"/>
</dbReference>
<dbReference type="SUPFAM" id="SSF54637">
    <property type="entry name" value="Thioesterase/thiol ester dehydrase-isomerase"/>
    <property type="match status" value="1"/>
</dbReference>
<sequence length="144" mass="14899">MTPADPVLAVVRRTFTQDDIDAFGHVSGGTGHIHTDPEFAAATPFGRTLVQGLYLLALVERAVAEAAPGRHEVSVRFVAPVGVGDEFRVEVRDHPDSPGDLAITASVGERTAVVGTATRAPEVTPPAARAGGTSESSSPTSASW</sequence>
<accession>A0A4R6UNE1</accession>
<organism evidence="4 5">
    <name type="scientific">Actinomycetospora succinea</name>
    <dbReference type="NCBI Taxonomy" id="663603"/>
    <lineage>
        <taxon>Bacteria</taxon>
        <taxon>Bacillati</taxon>
        <taxon>Actinomycetota</taxon>
        <taxon>Actinomycetes</taxon>
        <taxon>Pseudonocardiales</taxon>
        <taxon>Pseudonocardiaceae</taxon>
        <taxon>Actinomycetospora</taxon>
    </lineage>
</organism>
<evidence type="ECO:0000313" key="5">
    <source>
        <dbReference type="Proteomes" id="UP000295705"/>
    </source>
</evidence>
<proteinExistence type="inferred from homology"/>
<dbReference type="EMBL" id="SNYO01000014">
    <property type="protein sequence ID" value="TDQ46993.1"/>
    <property type="molecule type" value="Genomic_DNA"/>
</dbReference>
<protein>
    <submittedName>
        <fullName evidence="4">MaoC dehydratase-like protein</fullName>
    </submittedName>
</protein>
<dbReference type="OrthoDB" id="9796589at2"/>
<dbReference type="InterPro" id="IPR029069">
    <property type="entry name" value="HotDog_dom_sf"/>
</dbReference>
<dbReference type="InterPro" id="IPR050965">
    <property type="entry name" value="UPF0336/Enoyl-CoA_hydratase"/>
</dbReference>
<evidence type="ECO:0000256" key="1">
    <source>
        <dbReference type="ARBA" id="ARBA00005254"/>
    </source>
</evidence>